<feature type="region of interest" description="Disordered" evidence="1">
    <location>
        <begin position="88"/>
        <end position="107"/>
    </location>
</feature>
<keyword evidence="2" id="KW-0472">Membrane</keyword>
<reference evidence="4" key="1">
    <citation type="submission" date="2023-06" db="EMBL/GenBank/DDBJ databases">
        <authorList>
            <consortium name="Lawrence Berkeley National Laboratory"/>
            <person name="Ahrendt S."/>
            <person name="Sahu N."/>
            <person name="Indic B."/>
            <person name="Wong-Bajracharya J."/>
            <person name="Merenyi Z."/>
            <person name="Ke H.-M."/>
            <person name="Monk M."/>
            <person name="Kocsube S."/>
            <person name="Drula E."/>
            <person name="Lipzen A."/>
            <person name="Balint B."/>
            <person name="Henrissat B."/>
            <person name="Andreopoulos B."/>
            <person name="Martin F.M."/>
            <person name="Harder C.B."/>
            <person name="Rigling D."/>
            <person name="Ford K.L."/>
            <person name="Foster G.D."/>
            <person name="Pangilinan J."/>
            <person name="Papanicolaou A."/>
            <person name="Barry K."/>
            <person name="LaButti K."/>
            <person name="Viragh M."/>
            <person name="Koriabine M."/>
            <person name="Yan M."/>
            <person name="Riley R."/>
            <person name="Champramary S."/>
            <person name="Plett K.L."/>
            <person name="Tsai I.J."/>
            <person name="Slot J."/>
            <person name="Sipos G."/>
            <person name="Plett J."/>
            <person name="Nagy L.G."/>
            <person name="Grigoriev I.V."/>
        </authorList>
    </citation>
    <scope>NUCLEOTIDE SEQUENCE</scope>
    <source>
        <strain evidence="4">FPL87.14</strain>
    </source>
</reference>
<accession>A0AA39K6T5</accession>
<feature type="transmembrane region" description="Helical" evidence="2">
    <location>
        <begin position="29"/>
        <end position="49"/>
    </location>
</feature>
<feature type="compositionally biased region" description="Basic and acidic residues" evidence="1">
    <location>
        <begin position="97"/>
        <end position="107"/>
    </location>
</feature>
<evidence type="ECO:0000256" key="2">
    <source>
        <dbReference type="SAM" id="Phobius"/>
    </source>
</evidence>
<sequence>VRVSLARVTLVILLAEALALDLEGDLVDFFVVVGSVLALVPPLEIIVVLKHRRPSAVATTVVLVVIVLLSIVFVAILVVVVYTAVGTVPSLNGSGEGGDRKGQREES</sequence>
<feature type="non-terminal residue" evidence="4">
    <location>
        <position position="107"/>
    </location>
</feature>
<feature type="chain" id="PRO_5041275935" description="Amino acid transporter transmembrane domain-containing protein" evidence="3">
    <location>
        <begin position="20"/>
        <end position="107"/>
    </location>
</feature>
<feature type="signal peptide" evidence="3">
    <location>
        <begin position="1"/>
        <end position="19"/>
    </location>
</feature>
<comment type="caution">
    <text evidence="4">The sequence shown here is derived from an EMBL/GenBank/DDBJ whole genome shotgun (WGS) entry which is preliminary data.</text>
</comment>
<feature type="non-terminal residue" evidence="4">
    <location>
        <position position="1"/>
    </location>
</feature>
<evidence type="ECO:0000256" key="1">
    <source>
        <dbReference type="SAM" id="MobiDB-lite"/>
    </source>
</evidence>
<protein>
    <recommendedName>
        <fullName evidence="6">Amino acid transporter transmembrane domain-containing protein</fullName>
    </recommendedName>
</protein>
<evidence type="ECO:0000313" key="4">
    <source>
        <dbReference type="EMBL" id="KAK0454284.1"/>
    </source>
</evidence>
<keyword evidence="3" id="KW-0732">Signal</keyword>
<dbReference type="AlphaFoldDB" id="A0AA39K6T5"/>
<keyword evidence="2" id="KW-0812">Transmembrane</keyword>
<organism evidence="4 5">
    <name type="scientific">Armillaria borealis</name>
    <dbReference type="NCBI Taxonomy" id="47425"/>
    <lineage>
        <taxon>Eukaryota</taxon>
        <taxon>Fungi</taxon>
        <taxon>Dikarya</taxon>
        <taxon>Basidiomycota</taxon>
        <taxon>Agaricomycotina</taxon>
        <taxon>Agaricomycetes</taxon>
        <taxon>Agaricomycetidae</taxon>
        <taxon>Agaricales</taxon>
        <taxon>Marasmiineae</taxon>
        <taxon>Physalacriaceae</taxon>
        <taxon>Armillaria</taxon>
    </lineage>
</organism>
<dbReference type="EMBL" id="JAUEPT010000002">
    <property type="protein sequence ID" value="KAK0454284.1"/>
    <property type="molecule type" value="Genomic_DNA"/>
</dbReference>
<proteinExistence type="predicted"/>
<keyword evidence="5" id="KW-1185">Reference proteome</keyword>
<evidence type="ECO:0008006" key="6">
    <source>
        <dbReference type="Google" id="ProtNLM"/>
    </source>
</evidence>
<evidence type="ECO:0000313" key="5">
    <source>
        <dbReference type="Proteomes" id="UP001175226"/>
    </source>
</evidence>
<evidence type="ECO:0000256" key="3">
    <source>
        <dbReference type="SAM" id="SignalP"/>
    </source>
</evidence>
<name>A0AA39K6T5_9AGAR</name>
<dbReference type="Proteomes" id="UP001175226">
    <property type="component" value="Unassembled WGS sequence"/>
</dbReference>
<feature type="transmembrane region" description="Helical" evidence="2">
    <location>
        <begin position="61"/>
        <end position="85"/>
    </location>
</feature>
<keyword evidence="2" id="KW-1133">Transmembrane helix</keyword>
<gene>
    <name evidence="4" type="ORF">EV421DRAFT_1755958</name>
</gene>